<evidence type="ECO:0000313" key="2">
    <source>
        <dbReference type="Proteomes" id="UP000176409"/>
    </source>
</evidence>
<dbReference type="AlphaFoldDB" id="A0A1F6AVV7"/>
<organism evidence="1 2">
    <name type="scientific">Candidatus Gottesmanbacteria bacterium RIFCSPLOWO2_01_FULL_49_10</name>
    <dbReference type="NCBI Taxonomy" id="1798396"/>
    <lineage>
        <taxon>Bacteria</taxon>
        <taxon>Candidatus Gottesmaniibacteriota</taxon>
    </lineage>
</organism>
<gene>
    <name evidence="1" type="ORF">A2973_04435</name>
</gene>
<accession>A0A1F6AVV7</accession>
<proteinExistence type="predicted"/>
<evidence type="ECO:0000313" key="1">
    <source>
        <dbReference type="EMBL" id="OGG28845.1"/>
    </source>
</evidence>
<dbReference type="Proteomes" id="UP000176409">
    <property type="component" value="Unassembled WGS sequence"/>
</dbReference>
<dbReference type="EMBL" id="MFJZ01000069">
    <property type="protein sequence ID" value="OGG28845.1"/>
    <property type="molecule type" value="Genomic_DNA"/>
</dbReference>
<sequence>MTQQYNLQKFEFVNKRRTNRGISIRGSGAIAFPAKLYDDNNIKNYKYVVLYLDKQQKLLGIHLTSDEEEKSRFSITHSKQAYGGYITVHSFFKVNDIDPKKYAGEYPWKKISFDGKDLFLINLNEKK</sequence>
<reference evidence="1 2" key="1">
    <citation type="journal article" date="2016" name="Nat. Commun.">
        <title>Thousands of microbial genomes shed light on interconnected biogeochemical processes in an aquifer system.</title>
        <authorList>
            <person name="Anantharaman K."/>
            <person name="Brown C.T."/>
            <person name="Hug L.A."/>
            <person name="Sharon I."/>
            <person name="Castelle C.J."/>
            <person name="Probst A.J."/>
            <person name="Thomas B.C."/>
            <person name="Singh A."/>
            <person name="Wilkins M.J."/>
            <person name="Karaoz U."/>
            <person name="Brodie E.L."/>
            <person name="Williams K.H."/>
            <person name="Hubbard S.S."/>
            <person name="Banfield J.F."/>
        </authorList>
    </citation>
    <scope>NUCLEOTIDE SEQUENCE [LARGE SCALE GENOMIC DNA]</scope>
</reference>
<comment type="caution">
    <text evidence="1">The sequence shown here is derived from an EMBL/GenBank/DDBJ whole genome shotgun (WGS) entry which is preliminary data.</text>
</comment>
<name>A0A1F6AVV7_9BACT</name>
<protein>
    <submittedName>
        <fullName evidence="1">Uncharacterized protein</fullName>
    </submittedName>
</protein>